<dbReference type="Proteomes" id="UP000721844">
    <property type="component" value="Unassembled WGS sequence"/>
</dbReference>
<feature type="transmembrane region" description="Helical" evidence="1">
    <location>
        <begin position="370"/>
        <end position="390"/>
    </location>
</feature>
<feature type="transmembrane region" description="Helical" evidence="1">
    <location>
        <begin position="239"/>
        <end position="260"/>
    </location>
</feature>
<keyword evidence="1" id="KW-1133">Transmembrane helix</keyword>
<feature type="transmembrane region" description="Helical" evidence="1">
    <location>
        <begin position="208"/>
        <end position="227"/>
    </location>
</feature>
<feature type="transmembrane region" description="Helical" evidence="1">
    <location>
        <begin position="139"/>
        <end position="162"/>
    </location>
</feature>
<accession>A0A964E481</accession>
<evidence type="ECO:0000256" key="1">
    <source>
        <dbReference type="SAM" id="Phobius"/>
    </source>
</evidence>
<keyword evidence="1" id="KW-0812">Transmembrane</keyword>
<dbReference type="RefSeq" id="WP_227307359.1">
    <property type="nucleotide sequence ID" value="NZ_JAESVA010000003.1"/>
</dbReference>
<keyword evidence="1" id="KW-0472">Membrane</keyword>
<dbReference type="AlphaFoldDB" id="A0A964E481"/>
<feature type="transmembrane region" description="Helical" evidence="1">
    <location>
        <begin position="300"/>
        <end position="318"/>
    </location>
</feature>
<evidence type="ECO:0000313" key="2">
    <source>
        <dbReference type="EMBL" id="MCB8880698.1"/>
    </source>
</evidence>
<protein>
    <recommendedName>
        <fullName evidence="4">GAF domain-containing protein</fullName>
    </recommendedName>
</protein>
<gene>
    <name evidence="2" type="ORF">ACELLULO517_10685</name>
</gene>
<feature type="transmembrane region" description="Helical" evidence="1">
    <location>
        <begin position="9"/>
        <end position="27"/>
    </location>
</feature>
<evidence type="ECO:0008006" key="4">
    <source>
        <dbReference type="Google" id="ProtNLM"/>
    </source>
</evidence>
<organism evidence="2 3">
    <name type="scientific">Acidisoma cellulosilyticum</name>
    <dbReference type="NCBI Taxonomy" id="2802395"/>
    <lineage>
        <taxon>Bacteria</taxon>
        <taxon>Pseudomonadati</taxon>
        <taxon>Pseudomonadota</taxon>
        <taxon>Alphaproteobacteria</taxon>
        <taxon>Acetobacterales</taxon>
        <taxon>Acidocellaceae</taxon>
        <taxon>Acidisoma</taxon>
    </lineage>
</organism>
<name>A0A964E481_9PROT</name>
<dbReference type="EMBL" id="JAESVA010000003">
    <property type="protein sequence ID" value="MCB8880698.1"/>
    <property type="molecule type" value="Genomic_DNA"/>
</dbReference>
<comment type="caution">
    <text evidence="2">The sequence shown here is derived from an EMBL/GenBank/DDBJ whole genome shotgun (WGS) entry which is preliminary data.</text>
</comment>
<reference evidence="2 3" key="1">
    <citation type="journal article" date="2021" name="Microorganisms">
        <title>Acidisoma silvae sp. nov. and Acidisomacellulosilytica sp. nov., Two Acidophilic Bacteria Isolated from Decaying Wood, Hydrolyzing Cellulose and Producing Poly-3-hydroxybutyrate.</title>
        <authorList>
            <person name="Mieszkin S."/>
            <person name="Pouder E."/>
            <person name="Uroz S."/>
            <person name="Simon-Colin C."/>
            <person name="Alain K."/>
        </authorList>
    </citation>
    <scope>NUCLEOTIDE SEQUENCE [LARGE SCALE GENOMIC DNA]</scope>
    <source>
        <strain evidence="2 3">HW T5.17</strain>
    </source>
</reference>
<feature type="transmembrane region" description="Helical" evidence="1">
    <location>
        <begin position="266"/>
        <end position="288"/>
    </location>
</feature>
<feature type="transmembrane region" description="Helical" evidence="1">
    <location>
        <begin position="410"/>
        <end position="427"/>
    </location>
</feature>
<keyword evidence="3" id="KW-1185">Reference proteome</keyword>
<evidence type="ECO:0000313" key="3">
    <source>
        <dbReference type="Proteomes" id="UP000721844"/>
    </source>
</evidence>
<feature type="transmembrane region" description="Helical" evidence="1">
    <location>
        <begin position="338"/>
        <end position="358"/>
    </location>
</feature>
<feature type="transmembrane region" description="Helical" evidence="1">
    <location>
        <begin position="174"/>
        <end position="196"/>
    </location>
</feature>
<sequence length="627" mass="67864">MHRARLQRFFGRALLIIITIWGLGIILPDLYRVVAPLHSLGTTIDNSGRVVDVVTPFQSAALSPAAQAGIRPGDRLDLTQMRCKGLQSPSCASIIAVLGGFGGFGYVRADDKVTLILRPGQGLPARTLHLIARPAPLAFLSRIALVADTIVGVGFILIAFYLAWTRPSRMTWGFFLYAIWFNGGQNYAIFAVLQALPFGNLAEILLESLAQGAAYAGLLAFALRFPHEMVDPRWRRLDAGLPLLGAVVALFALLCSANLFGIPTGLASDAFFFSIIPLDAAALLILVLRQRELAPQDEARMRWAIAGCAIGLPAFLLAEIFTSTGLPYALFGAIPSQLAVQLLYLLHGGIAYFVGTAVRRRRVVSVTIPLSRGVTLTILAFLLGVPILYLHDELATINEHLGGELDLPGWFWPFVVGPLALLLLARLHERAVVLTERAFNRSYHRAQHMLQHASHTVVGAKTFTEVDRLLTEVPVAGLRLASAAVFRSLDGTFRRVGPSIGWPEDGLTTLDETADALALRCLAEDAPLPLPRGRWHRPGLPPDDLAPCLAVPVHGGATESAAIILCGPHVTGSDISRDERKLLKHFAKQAALGYDHVETEALRREVVTLRAALSAFRMQNPGDATSA</sequence>
<proteinExistence type="predicted"/>